<name>A0A2A2H2H5_METBR</name>
<evidence type="ECO:0000256" key="1">
    <source>
        <dbReference type="ARBA" id="ARBA00022801"/>
    </source>
</evidence>
<dbReference type="OrthoDB" id="80723at2157"/>
<protein>
    <submittedName>
        <fullName evidence="2">Peptidase C60</fullName>
    </submittedName>
</protein>
<dbReference type="SUPFAM" id="SSF63817">
    <property type="entry name" value="Sortase"/>
    <property type="match status" value="1"/>
</dbReference>
<dbReference type="RefSeq" id="WP_069583011.1">
    <property type="nucleotide sequence ID" value="NZ_LMVM01000038.1"/>
</dbReference>
<dbReference type="CDD" id="cd05830">
    <property type="entry name" value="Sortase_E"/>
    <property type="match status" value="1"/>
</dbReference>
<reference evidence="2 3" key="1">
    <citation type="journal article" date="2017" name="BMC Genomics">
        <title>Genomic analysis of methanogenic archaea reveals a shift towards energy conservation.</title>
        <authorList>
            <person name="Gilmore S.P."/>
            <person name="Henske J.K."/>
            <person name="Sexton J.A."/>
            <person name="Solomon K.V."/>
            <person name="Seppala S."/>
            <person name="Yoo J.I."/>
            <person name="Huyett L.M."/>
            <person name="Pressman A."/>
            <person name="Cogan J.Z."/>
            <person name="Kivenson V."/>
            <person name="Peng X."/>
            <person name="Tan Y."/>
            <person name="Valentine D.L."/>
            <person name="O'Malley M.A."/>
        </authorList>
    </citation>
    <scope>NUCLEOTIDE SEQUENCE [LARGE SCALE GENOMIC DNA]</scope>
    <source>
        <strain evidence="2 3">M.o.H.</strain>
    </source>
</reference>
<proteinExistence type="predicted"/>
<dbReference type="Proteomes" id="UP000217784">
    <property type="component" value="Unassembled WGS sequence"/>
</dbReference>
<dbReference type="Gene3D" id="2.40.260.10">
    <property type="entry name" value="Sortase"/>
    <property type="match status" value="1"/>
</dbReference>
<keyword evidence="3" id="KW-1185">Reference proteome</keyword>
<accession>A0A2A2H2H5</accession>
<dbReference type="AlphaFoldDB" id="A0A2A2H2H5"/>
<comment type="caution">
    <text evidence="2">The sequence shown here is derived from an EMBL/GenBank/DDBJ whole genome shotgun (WGS) entry which is preliminary data.</text>
</comment>
<dbReference type="InterPro" id="IPR023365">
    <property type="entry name" value="Sortase_dom-sf"/>
</dbReference>
<dbReference type="InterPro" id="IPR042003">
    <property type="entry name" value="Sortase_E"/>
</dbReference>
<evidence type="ECO:0000313" key="3">
    <source>
        <dbReference type="Proteomes" id="UP000217784"/>
    </source>
</evidence>
<sequence>MSKYKILAVVIVLVCVIVSSAVIIVGYEKSKELNAYQTNLYLRGNGSAPVDVLSPSTTNSVSGSTSDVYRIVIPRIGVNAKINSETVNGYNTVYHYPESVEPGQNGECGLLSHRTHYSGLFRQLGSLKVGDQVIIKDYTVSKKYIYKVTSNGDDIRWDYKENPISFAQSGEPRLLLITCYPPGRKLAAYIVHCKLVSTTSLT</sequence>
<dbReference type="GO" id="GO:0016787">
    <property type="term" value="F:hydrolase activity"/>
    <property type="evidence" value="ECO:0007669"/>
    <property type="project" value="UniProtKB-KW"/>
</dbReference>
<keyword evidence="1" id="KW-0378">Hydrolase</keyword>
<evidence type="ECO:0000313" key="2">
    <source>
        <dbReference type="EMBL" id="PAV03598.1"/>
    </source>
</evidence>
<dbReference type="Pfam" id="PF04203">
    <property type="entry name" value="Sortase"/>
    <property type="match status" value="1"/>
</dbReference>
<dbReference type="EMBL" id="LMVM01000038">
    <property type="protein sequence ID" value="PAV03598.1"/>
    <property type="molecule type" value="Genomic_DNA"/>
</dbReference>
<dbReference type="InterPro" id="IPR005754">
    <property type="entry name" value="Sortase"/>
</dbReference>
<organism evidence="2 3">
    <name type="scientific">Methanobacterium bryantii</name>
    <dbReference type="NCBI Taxonomy" id="2161"/>
    <lineage>
        <taxon>Archaea</taxon>
        <taxon>Methanobacteriati</taxon>
        <taxon>Methanobacteriota</taxon>
        <taxon>Methanomada group</taxon>
        <taxon>Methanobacteria</taxon>
        <taxon>Methanobacteriales</taxon>
        <taxon>Methanobacteriaceae</taxon>
        <taxon>Methanobacterium</taxon>
    </lineage>
</organism>
<gene>
    <name evidence="2" type="ORF">ASJ80_01010</name>
</gene>